<protein>
    <recommendedName>
        <fullName evidence="4">Secreted protein</fullName>
    </recommendedName>
</protein>
<feature type="chain" id="PRO_5020027707" description="Secreted protein" evidence="1">
    <location>
        <begin position="23"/>
        <end position="106"/>
    </location>
</feature>
<name>A0A4C1Z224_EUMVA</name>
<keyword evidence="1" id="KW-0732">Signal</keyword>
<keyword evidence="3" id="KW-1185">Reference proteome</keyword>
<proteinExistence type="predicted"/>
<accession>A0A4C1Z224</accession>
<dbReference type="Proteomes" id="UP000299102">
    <property type="component" value="Unassembled WGS sequence"/>
</dbReference>
<evidence type="ECO:0000313" key="3">
    <source>
        <dbReference type="Proteomes" id="UP000299102"/>
    </source>
</evidence>
<evidence type="ECO:0000256" key="1">
    <source>
        <dbReference type="SAM" id="SignalP"/>
    </source>
</evidence>
<gene>
    <name evidence="2" type="ORF">EVAR_55729_1</name>
</gene>
<evidence type="ECO:0000313" key="2">
    <source>
        <dbReference type="EMBL" id="GBP81233.1"/>
    </source>
</evidence>
<organism evidence="2 3">
    <name type="scientific">Eumeta variegata</name>
    <name type="common">Bagworm moth</name>
    <name type="synonym">Eumeta japonica</name>
    <dbReference type="NCBI Taxonomy" id="151549"/>
    <lineage>
        <taxon>Eukaryota</taxon>
        <taxon>Metazoa</taxon>
        <taxon>Ecdysozoa</taxon>
        <taxon>Arthropoda</taxon>
        <taxon>Hexapoda</taxon>
        <taxon>Insecta</taxon>
        <taxon>Pterygota</taxon>
        <taxon>Neoptera</taxon>
        <taxon>Endopterygota</taxon>
        <taxon>Lepidoptera</taxon>
        <taxon>Glossata</taxon>
        <taxon>Ditrysia</taxon>
        <taxon>Tineoidea</taxon>
        <taxon>Psychidae</taxon>
        <taxon>Oiketicinae</taxon>
        <taxon>Eumeta</taxon>
    </lineage>
</organism>
<dbReference type="EMBL" id="BGZK01001501">
    <property type="protein sequence ID" value="GBP81233.1"/>
    <property type="molecule type" value="Genomic_DNA"/>
</dbReference>
<feature type="signal peptide" evidence="1">
    <location>
        <begin position="1"/>
        <end position="22"/>
    </location>
</feature>
<reference evidence="2 3" key="1">
    <citation type="journal article" date="2019" name="Commun. Biol.">
        <title>The bagworm genome reveals a unique fibroin gene that provides high tensile strength.</title>
        <authorList>
            <person name="Kono N."/>
            <person name="Nakamura H."/>
            <person name="Ohtoshi R."/>
            <person name="Tomita M."/>
            <person name="Numata K."/>
            <person name="Arakawa K."/>
        </authorList>
    </citation>
    <scope>NUCLEOTIDE SEQUENCE [LARGE SCALE GENOMIC DNA]</scope>
</reference>
<evidence type="ECO:0008006" key="4">
    <source>
        <dbReference type="Google" id="ProtNLM"/>
    </source>
</evidence>
<dbReference type="AlphaFoldDB" id="A0A4C1Z224"/>
<sequence length="106" mass="11828">MLQRSFTSSASLSHLALGGVLATAIPEQSMGDVGALHQLELIMWVGVLETIKGRRRLGRHKDAYFRARFVRNAPAPSNVNVLFNALRKFPSTLRPLMSHEQETPEM</sequence>
<comment type="caution">
    <text evidence="2">The sequence shown here is derived from an EMBL/GenBank/DDBJ whole genome shotgun (WGS) entry which is preliminary data.</text>
</comment>